<proteinExistence type="predicted"/>
<evidence type="ECO:0000313" key="3">
    <source>
        <dbReference type="EMBL" id="MXO86509.1"/>
    </source>
</evidence>
<gene>
    <name evidence="3" type="ORF">GRI38_10780</name>
</gene>
<dbReference type="Proteomes" id="UP000433104">
    <property type="component" value="Unassembled WGS sequence"/>
</dbReference>
<evidence type="ECO:0000259" key="2">
    <source>
        <dbReference type="SMART" id="SM00894"/>
    </source>
</evidence>
<feature type="region of interest" description="Disordered" evidence="1">
    <location>
        <begin position="131"/>
        <end position="155"/>
    </location>
</feature>
<dbReference type="AlphaFoldDB" id="A0A844ZLF7"/>
<dbReference type="SMART" id="SM00894">
    <property type="entry name" value="Excalibur"/>
    <property type="match status" value="1"/>
</dbReference>
<feature type="compositionally biased region" description="Basic and acidic residues" evidence="1">
    <location>
        <begin position="144"/>
        <end position="155"/>
    </location>
</feature>
<feature type="region of interest" description="Disordered" evidence="1">
    <location>
        <begin position="88"/>
        <end position="107"/>
    </location>
</feature>
<comment type="caution">
    <text evidence="3">The sequence shown here is derived from an EMBL/GenBank/DDBJ whole genome shotgun (WGS) entry which is preliminary data.</text>
</comment>
<protein>
    <submittedName>
        <fullName evidence="3">YHYH domain-containing protein</fullName>
    </submittedName>
</protein>
<sequence length="155" mass="17377">MLFMRYEHRRTPVILTRFRERLRRSRSQRQPTWRKDLRLRNSRHRSALSMRIEFGVLLVLYMLVLGGIVHGMVSAPANAHPGGLAKDGCHNDRKNGGRHCHRAPPASQLAATASQGGVYFRNCDAARKAGAAPVKRGQPGYGVHLDRDRDGIGCE</sequence>
<dbReference type="InterPro" id="IPR008613">
    <property type="entry name" value="Excalibur_Ca-bd_domain"/>
</dbReference>
<dbReference type="NCBIfam" id="NF033223">
    <property type="entry name" value="YHYH_alt"/>
    <property type="match status" value="1"/>
</dbReference>
<dbReference type="EMBL" id="WTYW01000003">
    <property type="protein sequence ID" value="MXO86509.1"/>
    <property type="molecule type" value="Genomic_DNA"/>
</dbReference>
<dbReference type="InterPro" id="IPR047773">
    <property type="entry name" value="YHYH_dom_bact"/>
</dbReference>
<feature type="domain" description="Excalibur calcium-binding" evidence="2">
    <location>
        <begin position="119"/>
        <end position="155"/>
    </location>
</feature>
<evidence type="ECO:0000256" key="1">
    <source>
        <dbReference type="SAM" id="MobiDB-lite"/>
    </source>
</evidence>
<evidence type="ECO:0000313" key="4">
    <source>
        <dbReference type="Proteomes" id="UP000433104"/>
    </source>
</evidence>
<name>A0A844ZLF7_9SPHN</name>
<dbReference type="OrthoDB" id="5366081at2"/>
<keyword evidence="4" id="KW-1185">Reference proteome</keyword>
<organism evidence="3 4">
    <name type="scientific">Parapontixanthobacter aurantiacus</name>
    <dbReference type="NCBI Taxonomy" id="1463599"/>
    <lineage>
        <taxon>Bacteria</taxon>
        <taxon>Pseudomonadati</taxon>
        <taxon>Pseudomonadota</taxon>
        <taxon>Alphaproteobacteria</taxon>
        <taxon>Sphingomonadales</taxon>
        <taxon>Erythrobacteraceae</taxon>
        <taxon>Parapontixanthobacter</taxon>
    </lineage>
</organism>
<dbReference type="Pfam" id="PF05901">
    <property type="entry name" value="Excalibur"/>
    <property type="match status" value="1"/>
</dbReference>
<reference evidence="3 4" key="1">
    <citation type="submission" date="2019-12" db="EMBL/GenBank/DDBJ databases">
        <title>Genomic-based taxomic classification of the family Erythrobacteraceae.</title>
        <authorList>
            <person name="Xu L."/>
        </authorList>
    </citation>
    <scope>NUCLEOTIDE SEQUENCE [LARGE SCALE GENOMIC DNA]</scope>
    <source>
        <strain evidence="3 4">MCCC 1A09962</strain>
    </source>
</reference>
<accession>A0A844ZLF7</accession>